<sequence>MLGKLAYFIGNNFSIGLEIYLGCPKSQVTGYELLDFGKNSGL</sequence>
<dbReference type="STRING" id="697581.TCARB_0546"/>
<dbReference type="Proteomes" id="UP000266720">
    <property type="component" value="Chromosome"/>
</dbReference>
<evidence type="ECO:0000313" key="2">
    <source>
        <dbReference type="Proteomes" id="UP000266720"/>
    </source>
</evidence>
<name>A0A3G1A4Q8_9CREN</name>
<protein>
    <submittedName>
        <fullName evidence="1">Uncharacterized protein</fullName>
    </submittedName>
</protein>
<evidence type="ECO:0000313" key="1">
    <source>
        <dbReference type="EMBL" id="AJB41606.1"/>
    </source>
</evidence>
<gene>
    <name evidence="1" type="ORF">TCARB_0546</name>
</gene>
<accession>A0A3G1A4Q8</accession>
<organism evidence="1 2">
    <name type="scientific">Thermofilum adornatum 1505</name>
    <dbReference type="NCBI Taxonomy" id="697581"/>
    <lineage>
        <taxon>Archaea</taxon>
        <taxon>Thermoproteota</taxon>
        <taxon>Thermoprotei</taxon>
        <taxon>Thermofilales</taxon>
        <taxon>Thermofilaceae</taxon>
        <taxon>Thermofilum</taxon>
    </lineage>
</organism>
<dbReference type="EMBL" id="CP007493">
    <property type="protein sequence ID" value="AJB41606.1"/>
    <property type="molecule type" value="Genomic_DNA"/>
</dbReference>
<dbReference type="KEGG" id="tcb:TCARB_0546"/>
<dbReference type="AlphaFoldDB" id="A0A3G1A4Q8"/>
<proteinExistence type="predicted"/>
<reference evidence="2" key="1">
    <citation type="book" date="2010" name="EXTREMOPHILES" publisher="0:0-0">
        <title>Complete genome sequences of ten hyperthermophilic archaea reveal their metabolic capabilities and possible ecological roles.</title>
        <editorList>
            <person name="?"/>
        </editorList>
        <authorList>
            <person name="Ravin N.V."/>
            <person name="Mardanov A.V."/>
            <person name="Bonch-Osmolovskaya E.A."/>
            <person name="Skryabin K.G."/>
        </authorList>
    </citation>
    <scope>NUCLEOTIDE SEQUENCE [LARGE SCALE GENOMIC DNA]</scope>
    <source>
        <strain evidence="2">1505</strain>
    </source>
</reference>